<dbReference type="EMBL" id="WUPT01000003">
    <property type="protein sequence ID" value="MXQ09561.1"/>
    <property type="molecule type" value="Genomic_DNA"/>
</dbReference>
<evidence type="ECO:0000259" key="1">
    <source>
        <dbReference type="Pfam" id="PF12697"/>
    </source>
</evidence>
<dbReference type="Pfam" id="PF12697">
    <property type="entry name" value="Abhydrolase_6"/>
    <property type="match status" value="1"/>
</dbReference>
<dbReference type="InterPro" id="IPR000073">
    <property type="entry name" value="AB_hydrolase_1"/>
</dbReference>
<sequence length="251" mass="26714">MILHGNCMNFYTGAPKFLPPVLAELGIATLAFNRRGHDVIATLNSRESTGGAFQRIEEAISDSVYAEAWLRGRMDAAPIVIGHSNGGMLAARHAAERDDIPALVLLSAHQGGTGMVPFASANGLLAQDRLPEFEELAREAVAAGRGADLMLLPGWWYAITAESLVDNLDRLPATMELAPEISCPTLFIAGDQEPPEMYPAAAFVEKIAGPGTARIVPDCDHFYTGRFDAVSAEVSDWLCATLPGLGTPPSV</sequence>
<evidence type="ECO:0000313" key="3">
    <source>
        <dbReference type="Proteomes" id="UP000480350"/>
    </source>
</evidence>
<dbReference type="GO" id="GO:0016787">
    <property type="term" value="F:hydrolase activity"/>
    <property type="evidence" value="ECO:0007669"/>
    <property type="project" value="UniProtKB-KW"/>
</dbReference>
<keyword evidence="2" id="KW-0378">Hydrolase</keyword>
<keyword evidence="3" id="KW-1185">Reference proteome</keyword>
<dbReference type="Gene3D" id="3.40.50.1820">
    <property type="entry name" value="alpha/beta hydrolase"/>
    <property type="match status" value="1"/>
</dbReference>
<gene>
    <name evidence="2" type="ORF">GQ651_17080</name>
</gene>
<protein>
    <submittedName>
        <fullName evidence="2">Alpha/beta fold hydrolase</fullName>
    </submittedName>
</protein>
<comment type="caution">
    <text evidence="2">The sequence shown here is derived from an EMBL/GenBank/DDBJ whole genome shotgun (WGS) entry which is preliminary data.</text>
</comment>
<reference evidence="2 3" key="1">
    <citation type="submission" date="2019-12" db="EMBL/GenBank/DDBJ databases">
        <authorList>
            <person name="Lee S.D."/>
        </authorList>
    </citation>
    <scope>NUCLEOTIDE SEQUENCE [LARGE SCALE GENOMIC DNA]</scope>
    <source>
        <strain evidence="2 3">GH1-50</strain>
    </source>
</reference>
<dbReference type="SUPFAM" id="SSF53474">
    <property type="entry name" value="alpha/beta-Hydrolases"/>
    <property type="match status" value="1"/>
</dbReference>
<name>A0A7C9J5T2_9RHOB</name>
<feature type="domain" description="AB hydrolase-1" evidence="1">
    <location>
        <begin position="3"/>
        <end position="228"/>
    </location>
</feature>
<evidence type="ECO:0000313" key="2">
    <source>
        <dbReference type="EMBL" id="MXQ09561.1"/>
    </source>
</evidence>
<proteinExistence type="predicted"/>
<accession>A0A7C9J5T2</accession>
<dbReference type="AlphaFoldDB" id="A0A7C9J5T2"/>
<reference evidence="2 3" key="2">
    <citation type="submission" date="2020-03" db="EMBL/GenBank/DDBJ databases">
        <title>Kangsaoukella pontilimi gen. nov., sp. nov., a new member of the family Rhodobacteraceae isolated from a tidal mudflat.</title>
        <authorList>
            <person name="Kim I.S."/>
        </authorList>
    </citation>
    <scope>NUCLEOTIDE SEQUENCE [LARGE SCALE GENOMIC DNA]</scope>
    <source>
        <strain evidence="2 3">GH1-50</strain>
    </source>
</reference>
<dbReference type="InterPro" id="IPR029058">
    <property type="entry name" value="AB_hydrolase_fold"/>
</dbReference>
<dbReference type="Proteomes" id="UP000480350">
    <property type="component" value="Unassembled WGS sequence"/>
</dbReference>
<dbReference type="RefSeq" id="WP_160765471.1">
    <property type="nucleotide sequence ID" value="NZ_WUPT01000003.1"/>
</dbReference>
<organism evidence="2 3">
    <name type="scientific">Kangsaoukella pontilimi</name>
    <dbReference type="NCBI Taxonomy" id="2691042"/>
    <lineage>
        <taxon>Bacteria</taxon>
        <taxon>Pseudomonadati</taxon>
        <taxon>Pseudomonadota</taxon>
        <taxon>Alphaproteobacteria</taxon>
        <taxon>Rhodobacterales</taxon>
        <taxon>Paracoccaceae</taxon>
        <taxon>Kangsaoukella</taxon>
    </lineage>
</organism>